<comment type="subcellular location">
    <subcellularLocation>
        <location evidence="1">Cell membrane</location>
        <topology evidence="1">Multi-pass membrane protein</topology>
    </subcellularLocation>
</comment>
<dbReference type="Gene3D" id="3.40.50.300">
    <property type="entry name" value="P-loop containing nucleotide triphosphate hydrolases"/>
    <property type="match status" value="1"/>
</dbReference>
<evidence type="ECO:0000313" key="12">
    <source>
        <dbReference type="EMBL" id="HJC24410.1"/>
    </source>
</evidence>
<dbReference type="FunFam" id="3.40.50.300:FF:000854">
    <property type="entry name" value="Multidrug ABC transporter ATP-binding protein"/>
    <property type="match status" value="1"/>
</dbReference>
<evidence type="ECO:0000256" key="5">
    <source>
        <dbReference type="ARBA" id="ARBA00022741"/>
    </source>
</evidence>
<keyword evidence="8 9" id="KW-0472">Membrane</keyword>
<sequence>MKKIFSGWGPIYQIIGISTGFFLLTILLLFFQGSFDLLESWMLRTFINKAEYGNEVISLYGYTALFIFLEALFGGISGWVIGKMAVNGKERIQLCLAERLLRCSYDSYSEMGTGEWQTRLHSDSLQCVEYVKYLFQTVIYGVIFLIGPLCIAFIVSWPMALLSLLMVPVVLFCSAKFSTSIGNASEEIQNLNGKINQIFQEYIWQIPANKAYSVQKEWTGHIHETLEDVYQSKRKLLKAQIIYEPFLSFVQMMPQIIIMSAGGIFLLNGLITAGDLMLFTIFFGYIANGLMGIPNWISELRKYSGYKKRVNEALALPSDVGEEQPQKEGKGILLQGASFSYGKDKFFLKGISANIRQGMHVAVIGESGCGKSTFLKLLAGLYRPQEGKATVLGYDLLRCKNEQLFSHMALILQDTYLFPGTIRENLVIGCGAISDEEIREACIKAKLWDWILTLPQGLQTVLVEFSSNISGGQRQRIGIARAILRGADLWLIDEPTSALDSSTAMEVEENLREITKELTTVTVTHRLDRMDFYDLIFIMENGSIAEQGTHGELLRKSRTYMHLLKGKEGA</sequence>
<dbReference type="InterPro" id="IPR039421">
    <property type="entry name" value="Type_1_exporter"/>
</dbReference>
<dbReference type="Pfam" id="PF00005">
    <property type="entry name" value="ABC_tran"/>
    <property type="match status" value="1"/>
</dbReference>
<dbReference type="EMBL" id="DWWS01000044">
    <property type="protein sequence ID" value="HJC24410.1"/>
    <property type="molecule type" value="Genomic_DNA"/>
</dbReference>
<accession>A0A9D2NGR9</accession>
<keyword evidence="4 9" id="KW-0812">Transmembrane</keyword>
<reference evidence="12" key="2">
    <citation type="submission" date="2021-04" db="EMBL/GenBank/DDBJ databases">
        <authorList>
            <person name="Gilroy R."/>
        </authorList>
    </citation>
    <scope>NUCLEOTIDE SEQUENCE</scope>
    <source>
        <strain evidence="12">USAMLcec2-132</strain>
    </source>
</reference>
<dbReference type="PROSITE" id="PS00211">
    <property type="entry name" value="ABC_TRANSPORTER_1"/>
    <property type="match status" value="1"/>
</dbReference>
<keyword evidence="5" id="KW-0547">Nucleotide-binding</keyword>
<evidence type="ECO:0000256" key="4">
    <source>
        <dbReference type="ARBA" id="ARBA00022692"/>
    </source>
</evidence>
<proteinExistence type="predicted"/>
<dbReference type="SMART" id="SM00382">
    <property type="entry name" value="AAA"/>
    <property type="match status" value="1"/>
</dbReference>
<dbReference type="GO" id="GO:0016887">
    <property type="term" value="F:ATP hydrolysis activity"/>
    <property type="evidence" value="ECO:0007669"/>
    <property type="project" value="InterPro"/>
</dbReference>
<dbReference type="PROSITE" id="PS50929">
    <property type="entry name" value="ABC_TM1F"/>
    <property type="match status" value="1"/>
</dbReference>
<dbReference type="CDD" id="cd07346">
    <property type="entry name" value="ABC_6TM_exporters"/>
    <property type="match status" value="1"/>
</dbReference>
<dbReference type="GO" id="GO:0034040">
    <property type="term" value="F:ATPase-coupled lipid transmembrane transporter activity"/>
    <property type="evidence" value="ECO:0007669"/>
    <property type="project" value="TreeGrafter"/>
</dbReference>
<dbReference type="InterPro" id="IPR003439">
    <property type="entry name" value="ABC_transporter-like_ATP-bd"/>
</dbReference>
<dbReference type="GO" id="GO:0140359">
    <property type="term" value="F:ABC-type transporter activity"/>
    <property type="evidence" value="ECO:0007669"/>
    <property type="project" value="InterPro"/>
</dbReference>
<evidence type="ECO:0000259" key="11">
    <source>
        <dbReference type="PROSITE" id="PS50929"/>
    </source>
</evidence>
<dbReference type="GO" id="GO:0005524">
    <property type="term" value="F:ATP binding"/>
    <property type="evidence" value="ECO:0007669"/>
    <property type="project" value="UniProtKB-KW"/>
</dbReference>
<dbReference type="InterPro" id="IPR017871">
    <property type="entry name" value="ABC_transporter-like_CS"/>
</dbReference>
<evidence type="ECO:0000256" key="7">
    <source>
        <dbReference type="ARBA" id="ARBA00022989"/>
    </source>
</evidence>
<feature type="transmembrane region" description="Helical" evidence="9">
    <location>
        <begin position="241"/>
        <end position="270"/>
    </location>
</feature>
<feature type="transmembrane region" description="Helical" evidence="9">
    <location>
        <begin position="133"/>
        <end position="154"/>
    </location>
</feature>
<feature type="domain" description="ABC transmembrane type-1" evidence="11">
    <location>
        <begin position="23"/>
        <end position="302"/>
    </location>
</feature>
<dbReference type="InterPro" id="IPR003593">
    <property type="entry name" value="AAA+_ATPase"/>
</dbReference>
<evidence type="ECO:0000256" key="6">
    <source>
        <dbReference type="ARBA" id="ARBA00022840"/>
    </source>
</evidence>
<name>A0A9D2NGR9_9FIRM</name>
<evidence type="ECO:0000313" key="13">
    <source>
        <dbReference type="Proteomes" id="UP000823891"/>
    </source>
</evidence>
<keyword evidence="2" id="KW-0813">Transport</keyword>
<evidence type="ECO:0000256" key="2">
    <source>
        <dbReference type="ARBA" id="ARBA00022448"/>
    </source>
</evidence>
<dbReference type="InterPro" id="IPR011527">
    <property type="entry name" value="ABC1_TM_dom"/>
</dbReference>
<feature type="transmembrane region" description="Helical" evidence="9">
    <location>
        <begin position="12"/>
        <end position="31"/>
    </location>
</feature>
<reference evidence="12" key="1">
    <citation type="journal article" date="2021" name="PeerJ">
        <title>Extensive microbial diversity within the chicken gut microbiome revealed by metagenomics and culture.</title>
        <authorList>
            <person name="Gilroy R."/>
            <person name="Ravi A."/>
            <person name="Getino M."/>
            <person name="Pursley I."/>
            <person name="Horton D.L."/>
            <person name="Alikhan N.F."/>
            <person name="Baker D."/>
            <person name="Gharbi K."/>
            <person name="Hall N."/>
            <person name="Watson M."/>
            <person name="Adriaenssens E.M."/>
            <person name="Foster-Nyarko E."/>
            <person name="Jarju S."/>
            <person name="Secka A."/>
            <person name="Antonio M."/>
            <person name="Oren A."/>
            <person name="Chaudhuri R.R."/>
            <person name="La Ragione R."/>
            <person name="Hildebrand F."/>
            <person name="Pallen M.J."/>
        </authorList>
    </citation>
    <scope>NUCLEOTIDE SEQUENCE</scope>
    <source>
        <strain evidence="12">USAMLcec2-132</strain>
    </source>
</reference>
<dbReference type="SUPFAM" id="SSF52540">
    <property type="entry name" value="P-loop containing nucleoside triphosphate hydrolases"/>
    <property type="match status" value="1"/>
</dbReference>
<protein>
    <submittedName>
        <fullName evidence="12">ABC transporter ATP-binding protein/permease</fullName>
    </submittedName>
</protein>
<dbReference type="PROSITE" id="PS50893">
    <property type="entry name" value="ABC_TRANSPORTER_2"/>
    <property type="match status" value="1"/>
</dbReference>
<evidence type="ECO:0000259" key="10">
    <source>
        <dbReference type="PROSITE" id="PS50893"/>
    </source>
</evidence>
<dbReference type="PANTHER" id="PTHR24221:SF654">
    <property type="entry name" value="ATP-BINDING CASSETTE SUB-FAMILY B MEMBER 6"/>
    <property type="match status" value="1"/>
</dbReference>
<organism evidence="12 13">
    <name type="scientific">Candidatus Eisenbergiella merdavium</name>
    <dbReference type="NCBI Taxonomy" id="2838551"/>
    <lineage>
        <taxon>Bacteria</taxon>
        <taxon>Bacillati</taxon>
        <taxon>Bacillota</taxon>
        <taxon>Clostridia</taxon>
        <taxon>Lachnospirales</taxon>
        <taxon>Lachnospiraceae</taxon>
        <taxon>Eisenbergiella</taxon>
    </lineage>
</organism>
<dbReference type="Pfam" id="PF00664">
    <property type="entry name" value="ABC_membrane"/>
    <property type="match status" value="1"/>
</dbReference>
<keyword evidence="7 9" id="KW-1133">Transmembrane helix</keyword>
<feature type="domain" description="ABC transporter" evidence="10">
    <location>
        <begin position="332"/>
        <end position="566"/>
    </location>
</feature>
<gene>
    <name evidence="12" type="ORF">H9761_11980</name>
</gene>
<keyword evidence="6 12" id="KW-0067">ATP-binding</keyword>
<evidence type="ECO:0000256" key="3">
    <source>
        <dbReference type="ARBA" id="ARBA00022475"/>
    </source>
</evidence>
<evidence type="ECO:0000256" key="9">
    <source>
        <dbReference type="SAM" id="Phobius"/>
    </source>
</evidence>
<dbReference type="AlphaFoldDB" id="A0A9D2NGR9"/>
<keyword evidence="3" id="KW-1003">Cell membrane</keyword>
<dbReference type="GO" id="GO:0005886">
    <property type="term" value="C:plasma membrane"/>
    <property type="evidence" value="ECO:0007669"/>
    <property type="project" value="UniProtKB-SubCell"/>
</dbReference>
<evidence type="ECO:0000256" key="8">
    <source>
        <dbReference type="ARBA" id="ARBA00023136"/>
    </source>
</evidence>
<dbReference type="PANTHER" id="PTHR24221">
    <property type="entry name" value="ATP-BINDING CASSETTE SUB-FAMILY B"/>
    <property type="match status" value="1"/>
</dbReference>
<dbReference type="SUPFAM" id="SSF90123">
    <property type="entry name" value="ABC transporter transmembrane region"/>
    <property type="match status" value="1"/>
</dbReference>
<feature type="transmembrane region" description="Helical" evidence="9">
    <location>
        <begin position="59"/>
        <end position="81"/>
    </location>
</feature>
<dbReference type="InterPro" id="IPR036640">
    <property type="entry name" value="ABC1_TM_sf"/>
</dbReference>
<comment type="caution">
    <text evidence="12">The sequence shown here is derived from an EMBL/GenBank/DDBJ whole genome shotgun (WGS) entry which is preliminary data.</text>
</comment>
<feature type="transmembrane region" description="Helical" evidence="9">
    <location>
        <begin position="276"/>
        <end position="297"/>
    </location>
</feature>
<dbReference type="InterPro" id="IPR027417">
    <property type="entry name" value="P-loop_NTPase"/>
</dbReference>
<dbReference type="Proteomes" id="UP000823891">
    <property type="component" value="Unassembled WGS sequence"/>
</dbReference>
<evidence type="ECO:0000256" key="1">
    <source>
        <dbReference type="ARBA" id="ARBA00004651"/>
    </source>
</evidence>
<dbReference type="Gene3D" id="1.20.1560.10">
    <property type="entry name" value="ABC transporter type 1, transmembrane domain"/>
    <property type="match status" value="1"/>
</dbReference>